<dbReference type="PANTHER" id="PTHR43019:SF23">
    <property type="entry name" value="PROTEASE DO-LIKE 5, CHLOROPLASTIC"/>
    <property type="match status" value="1"/>
</dbReference>
<evidence type="ECO:0000256" key="2">
    <source>
        <dbReference type="SAM" id="SignalP"/>
    </source>
</evidence>
<feature type="chain" id="PRO_5007772107" evidence="2">
    <location>
        <begin position="26"/>
        <end position="524"/>
    </location>
</feature>
<dbReference type="PANTHER" id="PTHR43019">
    <property type="entry name" value="SERINE ENDOPROTEASE DEGS"/>
    <property type="match status" value="1"/>
</dbReference>
<gene>
    <name evidence="3" type="ORF">CP97_10835</name>
</gene>
<dbReference type="Gene3D" id="2.40.10.10">
    <property type="entry name" value="Trypsin-like serine proteases"/>
    <property type="match status" value="2"/>
</dbReference>
<dbReference type="STRING" id="1648404.CP97_10835"/>
<dbReference type="EMBL" id="CP011310">
    <property type="protein sequence ID" value="AKQ42414.2"/>
    <property type="molecule type" value="Genomic_DNA"/>
</dbReference>
<evidence type="ECO:0000256" key="1">
    <source>
        <dbReference type="SAM" id="Phobius"/>
    </source>
</evidence>
<organism evidence="3 4">
    <name type="scientific">Aurantiacibacter atlanticus</name>
    <dbReference type="NCBI Taxonomy" id="1648404"/>
    <lineage>
        <taxon>Bacteria</taxon>
        <taxon>Pseudomonadati</taxon>
        <taxon>Pseudomonadota</taxon>
        <taxon>Alphaproteobacteria</taxon>
        <taxon>Sphingomonadales</taxon>
        <taxon>Erythrobacteraceae</taxon>
        <taxon>Aurantiacibacter</taxon>
    </lineage>
</organism>
<keyword evidence="3" id="KW-0378">Hydrolase</keyword>
<reference evidence="3 4" key="1">
    <citation type="journal article" date="2015" name="Int. J. Syst. Evol. Microbiol.">
        <title>Erythrobacter atlanticus sp. nov., a bacterium from ocean sediment able to degrade polycyclic aromatic hydrocarbons.</title>
        <authorList>
            <person name="Zhuang L."/>
            <person name="Liu Y."/>
            <person name="Wang L."/>
            <person name="Wang W."/>
            <person name="Shao Z."/>
        </authorList>
    </citation>
    <scope>NUCLEOTIDE SEQUENCE [LARGE SCALE GENOMIC DNA]</scope>
    <source>
        <strain evidence="4">s21-N3</strain>
    </source>
</reference>
<protein>
    <submittedName>
        <fullName evidence="3">Putative protease</fullName>
    </submittedName>
</protein>
<keyword evidence="3" id="KW-0645">Protease</keyword>
<proteinExistence type="predicted"/>
<feature type="transmembrane region" description="Helical" evidence="1">
    <location>
        <begin position="331"/>
        <end position="349"/>
    </location>
</feature>
<dbReference type="AlphaFoldDB" id="A0A0H4VHA7"/>
<keyword evidence="4" id="KW-1185">Reference proteome</keyword>
<evidence type="ECO:0000313" key="3">
    <source>
        <dbReference type="EMBL" id="AKQ42414.2"/>
    </source>
</evidence>
<evidence type="ECO:0000313" key="4">
    <source>
        <dbReference type="Proteomes" id="UP000059113"/>
    </source>
</evidence>
<dbReference type="GO" id="GO:0004252">
    <property type="term" value="F:serine-type endopeptidase activity"/>
    <property type="evidence" value="ECO:0007669"/>
    <property type="project" value="InterPro"/>
</dbReference>
<name>A0A0H4VHA7_9SPHN</name>
<dbReference type="Proteomes" id="UP000059113">
    <property type="component" value="Chromosome"/>
</dbReference>
<dbReference type="KEGG" id="ery:CP97_10835"/>
<accession>A0A0H4VHA7</accession>
<dbReference type="PRINTS" id="PR00834">
    <property type="entry name" value="PROTEASES2C"/>
</dbReference>
<keyword evidence="1" id="KW-0472">Membrane</keyword>
<dbReference type="InterPro" id="IPR043504">
    <property type="entry name" value="Peptidase_S1_PA_chymotrypsin"/>
</dbReference>
<dbReference type="InterPro" id="IPR001940">
    <property type="entry name" value="Peptidase_S1C"/>
</dbReference>
<dbReference type="Pfam" id="PF13365">
    <property type="entry name" value="Trypsin_2"/>
    <property type="match status" value="1"/>
</dbReference>
<reference evidence="4" key="2">
    <citation type="submission" date="2015-04" db="EMBL/GenBank/DDBJ databases">
        <title>The complete genome sequence of Erythrobacter sp. s21-N3.</title>
        <authorList>
            <person name="Zhuang L."/>
            <person name="Liu Y."/>
            <person name="Shao Z."/>
        </authorList>
    </citation>
    <scope>NUCLEOTIDE SEQUENCE [LARGE SCALE GENOMIC DNA]</scope>
    <source>
        <strain evidence="4">s21-N3</strain>
    </source>
</reference>
<keyword evidence="2" id="KW-0732">Signal</keyword>
<dbReference type="SUPFAM" id="SSF50494">
    <property type="entry name" value="Trypsin-like serine proteases"/>
    <property type="match status" value="1"/>
</dbReference>
<keyword evidence="1" id="KW-1133">Transmembrane helix</keyword>
<feature type="transmembrane region" description="Helical" evidence="1">
    <location>
        <begin position="300"/>
        <end position="319"/>
    </location>
</feature>
<dbReference type="InterPro" id="IPR009003">
    <property type="entry name" value="Peptidase_S1_PA"/>
</dbReference>
<keyword evidence="1" id="KW-0812">Transmembrane</keyword>
<sequence>MMHRILTSLALLVAILALHPKPALADPADIEAATRGVVRVVIIGRDGEEIFPISHGTGFAVGGERIVTNAHVVAQAVADDRLSIGIVPADGDRAVYARLVSVSKRNDLALIEATEPLGLPPLTISGNPAQTGTVMAIGYPLNVDRAQGLSFSDMFRAQPPVTATGFLSGRRPSRDFDTLLHTAPIAAGNSGGPLVDECGRVMGVNSFGAESGGSDAEFFFAVSTRELLPFLRANGVSPRMNSSQCRSLADLDAEQRVRENEARATAERIAEHKANALAQRTTEMRRTIGFAVMDERDNKLALAFLLLLIACGAVALATFGHIQKDMRLRTAAGAVALIAVVGATLAWFTRPSFNQVDTRVEELLRAAMDNDEAGPIAPNGGGSGAGDLVCVLDTARSRFVGDPAEDIELGWSDEGCVNARTQYGLENGEWTRIFVPSSEAAVSVNSFDPLAGELVMERYLLDRQLMTAARNARGKYRAPSCGAGEDAARELGSHQSAIMAALPQSPNERLVYTCAPSDSSASQD</sequence>
<feature type="signal peptide" evidence="2">
    <location>
        <begin position="1"/>
        <end position="25"/>
    </location>
</feature>
<dbReference type="GO" id="GO:0006508">
    <property type="term" value="P:proteolysis"/>
    <property type="evidence" value="ECO:0007669"/>
    <property type="project" value="UniProtKB-KW"/>
</dbReference>